<dbReference type="EMBL" id="BGPR01014892">
    <property type="protein sequence ID" value="GBN67159.1"/>
    <property type="molecule type" value="Genomic_DNA"/>
</dbReference>
<feature type="compositionally biased region" description="Basic and acidic residues" evidence="1">
    <location>
        <begin position="115"/>
        <end position="132"/>
    </location>
</feature>
<dbReference type="Proteomes" id="UP000499080">
    <property type="component" value="Unassembled WGS sequence"/>
</dbReference>
<protein>
    <submittedName>
        <fullName evidence="2">Uncharacterized protein</fullName>
    </submittedName>
</protein>
<evidence type="ECO:0000313" key="3">
    <source>
        <dbReference type="Proteomes" id="UP000499080"/>
    </source>
</evidence>
<comment type="caution">
    <text evidence="2">The sequence shown here is derived from an EMBL/GenBank/DDBJ whole genome shotgun (WGS) entry which is preliminary data.</text>
</comment>
<accession>A0A4Y2QVK7</accession>
<gene>
    <name evidence="2" type="ORF">AVEN_210987_1</name>
</gene>
<sequence>MLTEILTLIWIERWTAIVVRTIPEETNRLQYDSQRVSASRMADDEASVINEIQDKYVPFLKKLISFLEKTKKATPENLNRLKSIYSVFTTSPVKEQIEVFQSNKKKLEKWFNSSKKDKMTDGGASKDKRSLDAEDTDSSQGGKHPNLSVMFLTRNHYLCFGLVN</sequence>
<dbReference type="AlphaFoldDB" id="A0A4Y2QVK7"/>
<name>A0A4Y2QVK7_ARAVE</name>
<evidence type="ECO:0000256" key="1">
    <source>
        <dbReference type="SAM" id="MobiDB-lite"/>
    </source>
</evidence>
<reference evidence="2 3" key="1">
    <citation type="journal article" date="2019" name="Sci. Rep.">
        <title>Orb-weaving spider Araneus ventricosus genome elucidates the spidroin gene catalogue.</title>
        <authorList>
            <person name="Kono N."/>
            <person name="Nakamura H."/>
            <person name="Ohtoshi R."/>
            <person name="Moran D.A.P."/>
            <person name="Shinohara A."/>
            <person name="Yoshida Y."/>
            <person name="Fujiwara M."/>
            <person name="Mori M."/>
            <person name="Tomita M."/>
            <person name="Arakawa K."/>
        </authorList>
    </citation>
    <scope>NUCLEOTIDE SEQUENCE [LARGE SCALE GENOMIC DNA]</scope>
</reference>
<organism evidence="2 3">
    <name type="scientific">Araneus ventricosus</name>
    <name type="common">Orbweaver spider</name>
    <name type="synonym">Epeira ventricosa</name>
    <dbReference type="NCBI Taxonomy" id="182803"/>
    <lineage>
        <taxon>Eukaryota</taxon>
        <taxon>Metazoa</taxon>
        <taxon>Ecdysozoa</taxon>
        <taxon>Arthropoda</taxon>
        <taxon>Chelicerata</taxon>
        <taxon>Arachnida</taxon>
        <taxon>Araneae</taxon>
        <taxon>Araneomorphae</taxon>
        <taxon>Entelegynae</taxon>
        <taxon>Araneoidea</taxon>
        <taxon>Araneidae</taxon>
        <taxon>Araneus</taxon>
    </lineage>
</organism>
<evidence type="ECO:0000313" key="2">
    <source>
        <dbReference type="EMBL" id="GBN67159.1"/>
    </source>
</evidence>
<keyword evidence="3" id="KW-1185">Reference proteome</keyword>
<feature type="region of interest" description="Disordered" evidence="1">
    <location>
        <begin position="115"/>
        <end position="145"/>
    </location>
</feature>
<proteinExistence type="predicted"/>